<organism evidence="1 2">
    <name type="scientific">Gymnopilus dilepis</name>
    <dbReference type="NCBI Taxonomy" id="231916"/>
    <lineage>
        <taxon>Eukaryota</taxon>
        <taxon>Fungi</taxon>
        <taxon>Dikarya</taxon>
        <taxon>Basidiomycota</taxon>
        <taxon>Agaricomycotina</taxon>
        <taxon>Agaricomycetes</taxon>
        <taxon>Agaricomycetidae</taxon>
        <taxon>Agaricales</taxon>
        <taxon>Agaricineae</taxon>
        <taxon>Hymenogastraceae</taxon>
        <taxon>Gymnopilus</taxon>
    </lineage>
</organism>
<accession>A0A409VGJ5</accession>
<protein>
    <submittedName>
        <fullName evidence="1">Uncharacterized protein</fullName>
    </submittedName>
</protein>
<dbReference type="Proteomes" id="UP000284706">
    <property type="component" value="Unassembled WGS sequence"/>
</dbReference>
<reference evidence="1 2" key="1">
    <citation type="journal article" date="2018" name="Evol. Lett.">
        <title>Horizontal gene cluster transfer increased hallucinogenic mushroom diversity.</title>
        <authorList>
            <person name="Reynolds H.T."/>
            <person name="Vijayakumar V."/>
            <person name="Gluck-Thaler E."/>
            <person name="Korotkin H.B."/>
            <person name="Matheny P.B."/>
            <person name="Slot J.C."/>
        </authorList>
    </citation>
    <scope>NUCLEOTIDE SEQUENCE [LARGE SCALE GENOMIC DNA]</scope>
    <source>
        <strain evidence="1 2">SRW20</strain>
    </source>
</reference>
<keyword evidence="2" id="KW-1185">Reference proteome</keyword>
<gene>
    <name evidence="1" type="ORF">CVT26_000076</name>
</gene>
<dbReference type="InParanoid" id="A0A409VGJ5"/>
<evidence type="ECO:0000313" key="2">
    <source>
        <dbReference type="Proteomes" id="UP000284706"/>
    </source>
</evidence>
<dbReference type="AlphaFoldDB" id="A0A409VGJ5"/>
<name>A0A409VGJ5_9AGAR</name>
<dbReference type="EMBL" id="NHYE01005655">
    <property type="protein sequence ID" value="PPQ65361.1"/>
    <property type="molecule type" value="Genomic_DNA"/>
</dbReference>
<proteinExistence type="predicted"/>
<sequence>MATWWLEAKRRRKGEELIRQGIGDSPVLTDTSTGAEETTLEELLKKASVANLRTMQLVEDI</sequence>
<evidence type="ECO:0000313" key="1">
    <source>
        <dbReference type="EMBL" id="PPQ65361.1"/>
    </source>
</evidence>
<comment type="caution">
    <text evidence="1">The sequence shown here is derived from an EMBL/GenBank/DDBJ whole genome shotgun (WGS) entry which is preliminary data.</text>
</comment>